<dbReference type="EMBL" id="KK118122">
    <property type="protein sequence ID" value="KFM72287.1"/>
    <property type="molecule type" value="Genomic_DNA"/>
</dbReference>
<keyword evidence="3" id="KW-1185">Reference proteome</keyword>
<dbReference type="AlphaFoldDB" id="A0A087U4J8"/>
<proteinExistence type="predicted"/>
<gene>
    <name evidence="2" type="ORF">X975_02908</name>
</gene>
<protein>
    <submittedName>
        <fullName evidence="2">Uncharacterized protein</fullName>
    </submittedName>
</protein>
<feature type="region of interest" description="Disordered" evidence="1">
    <location>
        <begin position="1"/>
        <end position="26"/>
    </location>
</feature>
<dbReference type="InterPro" id="IPR053819">
    <property type="entry name" value="TEADIR3_omega_loop"/>
</dbReference>
<organism evidence="2 3">
    <name type="scientific">Stegodyphus mimosarum</name>
    <name type="common">African social velvet spider</name>
    <dbReference type="NCBI Taxonomy" id="407821"/>
    <lineage>
        <taxon>Eukaryota</taxon>
        <taxon>Metazoa</taxon>
        <taxon>Ecdysozoa</taxon>
        <taxon>Arthropoda</taxon>
        <taxon>Chelicerata</taxon>
        <taxon>Arachnida</taxon>
        <taxon>Araneae</taxon>
        <taxon>Araneomorphae</taxon>
        <taxon>Entelegynae</taxon>
        <taxon>Eresoidea</taxon>
        <taxon>Eresidae</taxon>
        <taxon>Stegodyphus</taxon>
    </lineage>
</organism>
<accession>A0A087U4J8</accession>
<evidence type="ECO:0000313" key="2">
    <source>
        <dbReference type="EMBL" id="KFM72287.1"/>
    </source>
</evidence>
<dbReference type="OMA" id="PSPMWIR"/>
<dbReference type="Pfam" id="PF15238">
    <property type="entry name" value="TEADIR3"/>
    <property type="match status" value="1"/>
</dbReference>
<dbReference type="OrthoDB" id="6407953at2759"/>
<dbReference type="Proteomes" id="UP000054359">
    <property type="component" value="Unassembled WGS sequence"/>
</dbReference>
<evidence type="ECO:0000313" key="3">
    <source>
        <dbReference type="Proteomes" id="UP000054359"/>
    </source>
</evidence>
<name>A0A087U4J8_STEMI</name>
<sequence>MNSPPVVPSKISESVSDTESDPKPMVPLRQRRLPASFWQEPCIAPSASHQDIAHQIPGMSSNQTAPGSSLHPWTMNTTNAVFPTFMSQRLSVPNALVLAQNTSPFWLRSPFSCCGCATCLNYSYAIPRIPDVYGNLRYRQPVNIPCCPSLNSVDQSCKLCCTSDSWHPERLRQLRLRSARYNALID</sequence>
<feature type="non-terminal residue" evidence="2">
    <location>
        <position position="186"/>
    </location>
</feature>
<evidence type="ECO:0000256" key="1">
    <source>
        <dbReference type="SAM" id="MobiDB-lite"/>
    </source>
</evidence>
<reference evidence="2 3" key="1">
    <citation type="submission" date="2013-11" db="EMBL/GenBank/DDBJ databases">
        <title>Genome sequencing of Stegodyphus mimosarum.</title>
        <authorList>
            <person name="Bechsgaard J."/>
        </authorList>
    </citation>
    <scope>NUCLEOTIDE SEQUENCE [LARGE SCALE GENOMIC DNA]</scope>
</reference>